<dbReference type="InterPro" id="IPR045214">
    <property type="entry name" value="Surf1/Surf4"/>
</dbReference>
<dbReference type="EMBL" id="JWLZ01000015">
    <property type="protein sequence ID" value="KHT65263.1"/>
    <property type="molecule type" value="Genomic_DNA"/>
</dbReference>
<evidence type="ECO:0000256" key="3">
    <source>
        <dbReference type="ARBA" id="ARBA00022692"/>
    </source>
</evidence>
<evidence type="ECO:0000256" key="1">
    <source>
        <dbReference type="ARBA" id="ARBA00004370"/>
    </source>
</evidence>
<dbReference type="InterPro" id="IPR002994">
    <property type="entry name" value="Surf1/Shy1"/>
</dbReference>
<reference evidence="7 8" key="1">
    <citation type="submission" date="2014-12" db="EMBL/GenBank/DDBJ databases">
        <title>Genome sequencing of Photobacterium gaetbulicola AD005a.</title>
        <authorList>
            <person name="Adrian T.G.S."/>
            <person name="Chan K.G."/>
        </authorList>
    </citation>
    <scope>NUCLEOTIDE SEQUENCE [LARGE SCALE GENOMIC DNA]</scope>
    <source>
        <strain evidence="7 8">AD005a</strain>
    </source>
</reference>
<accession>A0A0B9G9B8</accession>
<comment type="caution">
    <text evidence="6">Lacks conserved residue(s) required for the propagation of feature annotation.</text>
</comment>
<dbReference type="Proteomes" id="UP000031278">
    <property type="component" value="Unassembled WGS sequence"/>
</dbReference>
<dbReference type="Pfam" id="PF02104">
    <property type="entry name" value="SURF1"/>
    <property type="match status" value="1"/>
</dbReference>
<evidence type="ECO:0000256" key="2">
    <source>
        <dbReference type="ARBA" id="ARBA00007165"/>
    </source>
</evidence>
<sequence>MRRIGFILFTVAVLATLVKLGFWQMTRAQEKERLGHALKFRSEQMYYSLASLPSDPRWYSLTLRGKFDHSKAVLLDNQLYQGRPGYHVLYPFAVDGGWVLVNLGWIAAPAYREQIPVLPEHHGEVLVSGIIAPPSALLELAPEVMGQGYPLRVQNISMTDLADHMELALPSWVLQIDPGSPLALNQTWIPVVMGPQKHYAYALQWFLMALAVSGLAFWWLRRSKS</sequence>
<organism evidence="7 8">
    <name type="scientific">Photobacterium gaetbulicola</name>
    <dbReference type="NCBI Taxonomy" id="1295392"/>
    <lineage>
        <taxon>Bacteria</taxon>
        <taxon>Pseudomonadati</taxon>
        <taxon>Pseudomonadota</taxon>
        <taxon>Gammaproteobacteria</taxon>
        <taxon>Vibrionales</taxon>
        <taxon>Vibrionaceae</taxon>
        <taxon>Photobacterium</taxon>
    </lineage>
</organism>
<dbReference type="CDD" id="cd06662">
    <property type="entry name" value="SURF1"/>
    <property type="match status" value="1"/>
</dbReference>
<evidence type="ECO:0000313" key="8">
    <source>
        <dbReference type="Proteomes" id="UP000031278"/>
    </source>
</evidence>
<evidence type="ECO:0000256" key="4">
    <source>
        <dbReference type="ARBA" id="ARBA00022989"/>
    </source>
</evidence>
<keyword evidence="5 6" id="KW-0472">Membrane</keyword>
<dbReference type="PROSITE" id="PS50895">
    <property type="entry name" value="SURF1"/>
    <property type="match status" value="1"/>
</dbReference>
<evidence type="ECO:0000256" key="6">
    <source>
        <dbReference type="RuleBase" id="RU363076"/>
    </source>
</evidence>
<feature type="transmembrane region" description="Helical" evidence="6">
    <location>
        <begin position="199"/>
        <end position="220"/>
    </location>
</feature>
<evidence type="ECO:0000313" key="7">
    <source>
        <dbReference type="EMBL" id="KHT65263.1"/>
    </source>
</evidence>
<dbReference type="PANTHER" id="PTHR23427">
    <property type="entry name" value="SURFEIT LOCUS PROTEIN"/>
    <property type="match status" value="1"/>
</dbReference>
<proteinExistence type="inferred from homology"/>
<comment type="similarity">
    <text evidence="2 6">Belongs to the SURF1 family.</text>
</comment>
<protein>
    <recommendedName>
        <fullName evidence="6">SURF1-like protein</fullName>
    </recommendedName>
</protein>
<keyword evidence="6" id="KW-1003">Cell membrane</keyword>
<dbReference type="GO" id="GO:0005886">
    <property type="term" value="C:plasma membrane"/>
    <property type="evidence" value="ECO:0007669"/>
    <property type="project" value="UniProtKB-SubCell"/>
</dbReference>
<name>A0A0B9G9B8_9GAMM</name>
<gene>
    <name evidence="7" type="ORF">RJ45_01805</name>
</gene>
<dbReference type="PANTHER" id="PTHR23427:SF2">
    <property type="entry name" value="SURFEIT LOCUS PROTEIN 1"/>
    <property type="match status" value="1"/>
</dbReference>
<evidence type="ECO:0000256" key="5">
    <source>
        <dbReference type="ARBA" id="ARBA00023136"/>
    </source>
</evidence>
<comment type="caution">
    <text evidence="7">The sequence shown here is derived from an EMBL/GenBank/DDBJ whole genome shotgun (WGS) entry which is preliminary data.</text>
</comment>
<keyword evidence="4 6" id="KW-1133">Transmembrane helix</keyword>
<dbReference type="AlphaFoldDB" id="A0A0B9G9B8"/>
<keyword evidence="3 6" id="KW-0812">Transmembrane</keyword>
<comment type="subcellular location">
    <subcellularLocation>
        <location evidence="6">Cell membrane</location>
        <topology evidence="6">Multi-pass membrane protein</topology>
    </subcellularLocation>
    <subcellularLocation>
        <location evidence="1">Membrane</location>
    </subcellularLocation>
</comment>
<dbReference type="RefSeq" id="WP_039457143.1">
    <property type="nucleotide sequence ID" value="NZ_JWLZ01000015.1"/>
</dbReference>